<dbReference type="SUPFAM" id="SSF75553">
    <property type="entry name" value="Smc hinge domain"/>
    <property type="match status" value="1"/>
</dbReference>
<dbReference type="InterPro" id="IPR024704">
    <property type="entry name" value="SMC"/>
</dbReference>
<dbReference type="PIRSF" id="PIRSF005719">
    <property type="entry name" value="SMC"/>
    <property type="match status" value="1"/>
</dbReference>
<dbReference type="SUPFAM" id="SSF52540">
    <property type="entry name" value="P-loop containing nucleoside triphosphate hydrolases"/>
    <property type="match status" value="2"/>
</dbReference>
<evidence type="ECO:0000256" key="3">
    <source>
        <dbReference type="ARBA" id="ARBA00022741"/>
    </source>
</evidence>
<dbReference type="SMART" id="SM00968">
    <property type="entry name" value="SMC_hinge"/>
    <property type="match status" value="1"/>
</dbReference>
<dbReference type="PANTHER" id="PTHR18937">
    <property type="entry name" value="STRUCTURAL MAINTENANCE OF CHROMOSOMES SMC FAMILY MEMBER"/>
    <property type="match status" value="1"/>
</dbReference>
<keyword evidence="4" id="KW-0067">ATP-binding</keyword>
<dbReference type="InterPro" id="IPR003395">
    <property type="entry name" value="RecF/RecN/SMC_N"/>
</dbReference>
<evidence type="ECO:0000256" key="1">
    <source>
        <dbReference type="ARBA" id="ARBA00004123"/>
    </source>
</evidence>
<dbReference type="InterPro" id="IPR010935">
    <property type="entry name" value="SMC_hinge"/>
</dbReference>
<feature type="domain" description="SMC hinge" evidence="11">
    <location>
        <begin position="581"/>
        <end position="697"/>
    </location>
</feature>
<feature type="compositionally biased region" description="Basic and acidic residues" evidence="10">
    <location>
        <begin position="362"/>
        <end position="380"/>
    </location>
</feature>
<gene>
    <name evidence="12" type="ORF">LARSCL_LOCUS1689</name>
</gene>
<dbReference type="Gene3D" id="1.20.1060.20">
    <property type="match status" value="1"/>
</dbReference>
<organism evidence="12 13">
    <name type="scientific">Larinioides sclopetarius</name>
    <dbReference type="NCBI Taxonomy" id="280406"/>
    <lineage>
        <taxon>Eukaryota</taxon>
        <taxon>Metazoa</taxon>
        <taxon>Ecdysozoa</taxon>
        <taxon>Arthropoda</taxon>
        <taxon>Chelicerata</taxon>
        <taxon>Arachnida</taxon>
        <taxon>Araneae</taxon>
        <taxon>Araneomorphae</taxon>
        <taxon>Entelegynae</taxon>
        <taxon>Araneoidea</taxon>
        <taxon>Araneidae</taxon>
        <taxon>Larinioides</taxon>
    </lineage>
</organism>
<keyword evidence="7 8" id="KW-0539">Nucleus</keyword>
<comment type="subcellular location">
    <subcellularLocation>
        <location evidence="1 8">Nucleus</location>
    </subcellularLocation>
</comment>
<evidence type="ECO:0000313" key="12">
    <source>
        <dbReference type="EMBL" id="CAL1263832.1"/>
    </source>
</evidence>
<comment type="caution">
    <text evidence="12">The sequence shown here is derived from an EMBL/GenBank/DDBJ whole genome shotgun (WGS) entry which is preliminary data.</text>
</comment>
<keyword evidence="5 9" id="KW-0175">Coiled coil</keyword>
<evidence type="ECO:0000313" key="13">
    <source>
        <dbReference type="Proteomes" id="UP001497382"/>
    </source>
</evidence>
<feature type="coiled-coil region" evidence="9">
    <location>
        <begin position="1037"/>
        <end position="1098"/>
    </location>
</feature>
<keyword evidence="3" id="KW-0547">Nucleotide-binding</keyword>
<evidence type="ECO:0000259" key="11">
    <source>
        <dbReference type="SMART" id="SM00968"/>
    </source>
</evidence>
<proteinExistence type="inferred from homology"/>
<dbReference type="GO" id="GO:0005634">
    <property type="term" value="C:nucleus"/>
    <property type="evidence" value="ECO:0007669"/>
    <property type="project" value="UniProtKB-SubCell"/>
</dbReference>
<comment type="similarity">
    <text evidence="2">Belongs to the SMC family. SMC4 subfamily.</text>
</comment>
<dbReference type="GO" id="GO:0016887">
    <property type="term" value="F:ATP hydrolysis activity"/>
    <property type="evidence" value="ECO:0007669"/>
    <property type="project" value="InterPro"/>
</dbReference>
<protein>
    <recommendedName>
        <fullName evidence="8">Structural maintenance of chromosomes protein</fullName>
    </recommendedName>
</protein>
<sequence length="1293" mass="148717">MSARRRPSLTELGFQKDGDGTYKFGEIVIPRLEDPLEKESDAVKSRLMITHLTVKNFKSYAGEQNIGPFDKNFTAVVGPNGSGKSNVIDALMFVFGQKAKNIRAKKINALIHKSSKYPNLTSSTVAVHFAIIEEIKEGEQMEYRIQKGSRFTLSRTVLIDSSSYYEMDGRRMQYKEVRNVLKKHHIDMDYTRFLIMQGEIESISLMKPKGLTENETGMLEYIEDIIGSNRLIEPIEHFKKLLLEKKAEEAEKLKILNLVGKEKQDLEKPKNDAVEYLRLDNRRILCENSILLCQRRDAQKDLENLLEKKRNFTEAVKTLKTEMEKLQASKQSFESELNGVVKQHDTVFKKCEELKEQFKQLEREDAANNEDGKHTKEKKQSLNKNLQKCQEELSKLTKQCTVFENETEELKKKKVKMEEEKVVEEKKAAEVMGSLKQETLMLQEKKDKIEIELKKLKENVYDIKSEMDLLQSELNICVSGSKKEKEKLSSLISNHKKTAENSKKEESVLKLEEEQIKQLQIEISSLQEQLKNSKEKELSFSQQLRDERMKYEEARSSQQSSQSSNSLLKGLLKEKNEGRLPGVYGRLGDLGAIDEKYDVAISTACGRLDNIVTDTISTAQKCVEFLKRHNLGYATFIALDQMKKWEPYTRQKISTPENVPRLFDLIRVKDTSLLPAFYFALGNTLVATDLEQATRIGLKGRERHRVVTLKGELIDLAGTMSGGGGRPSKGRMGQTVVECTFTNEDFSRMSASINDLTKKVSELKKLCLSLDEQISQKTSKISSLQHSVKKRRMNSKAYKEQVEMLASQIKEQEKKVDELSVDDDKVNELETKIKAKNKNYQKAVQEATDTEEQVSKLQDEILKISKGNFSKAKKTVDQLKKKCDEVTQAITKSTVNIRQSKAKIKKLETTIQNITDDIEATEKFLRDYKEKQETYTIKGTEINEQIKELKGELLVFQEKRSNLKKEIEEIHGKEHEMKREEIENRNKMKKYDASESEMKAIIRSINAKMGKLTLNVVEEDPTELPSLSEEDIAQLSLQSLTSELEILKVQLEEKTVDLSAIEEYKKKMKSYEEKMSDVQAVRQQIQIESQRYDELRRKRLDEFMRGFAIIAKKIKEIYQMLTLGGDAEVELVEQSDPFEGGIELSVRPPRKSWKLMRNLSGGEKTLSSLALVFALHDYRPTPFYVMDEIDAALDVRNVAIVGYFLKILSQGHLGDMPDIDEVEMRFWLTLLHRKLIMETTKNAQFIIVSLRNVMNELSDNLLGIYKINNCTKNISLSNVSKWCKKHERPEKDS</sequence>
<dbReference type="GO" id="GO:0005524">
    <property type="term" value="F:ATP binding"/>
    <property type="evidence" value="ECO:0007669"/>
    <property type="project" value="UniProtKB-KW"/>
</dbReference>
<feature type="region of interest" description="Disordered" evidence="10">
    <location>
        <begin position="362"/>
        <end position="382"/>
    </location>
</feature>
<dbReference type="EMBL" id="CAXIEN010000010">
    <property type="protein sequence ID" value="CAL1263832.1"/>
    <property type="molecule type" value="Genomic_DNA"/>
</dbReference>
<keyword evidence="13" id="KW-1185">Reference proteome</keyword>
<evidence type="ECO:0000256" key="4">
    <source>
        <dbReference type="ARBA" id="ARBA00022840"/>
    </source>
</evidence>
<name>A0AAV1YYA5_9ARAC</name>
<dbReference type="PANTHER" id="PTHR18937:SF172">
    <property type="entry name" value="STRUCTURAL MAINTENANCE OF CHROMOSOMES PROTEIN"/>
    <property type="match status" value="1"/>
</dbReference>
<keyword evidence="6" id="KW-0226">DNA condensation</keyword>
<feature type="coiled-coil region" evidence="9">
    <location>
        <begin position="753"/>
        <end position="997"/>
    </location>
</feature>
<dbReference type="Pfam" id="PF02463">
    <property type="entry name" value="SMC_N"/>
    <property type="match status" value="2"/>
</dbReference>
<dbReference type="Gene3D" id="3.40.50.300">
    <property type="entry name" value="P-loop containing nucleotide triphosphate hydrolases"/>
    <property type="match status" value="2"/>
</dbReference>
<evidence type="ECO:0000256" key="10">
    <source>
        <dbReference type="SAM" id="MobiDB-lite"/>
    </source>
</evidence>
<dbReference type="GO" id="GO:0000796">
    <property type="term" value="C:condensin complex"/>
    <property type="evidence" value="ECO:0007669"/>
    <property type="project" value="TreeGrafter"/>
</dbReference>
<dbReference type="Gene3D" id="3.30.70.1620">
    <property type="match status" value="1"/>
</dbReference>
<evidence type="ECO:0000256" key="9">
    <source>
        <dbReference type="SAM" id="Coils"/>
    </source>
</evidence>
<dbReference type="InterPro" id="IPR036277">
    <property type="entry name" value="SMC_hinge_sf"/>
</dbReference>
<reference evidence="12 13" key="1">
    <citation type="submission" date="2024-04" db="EMBL/GenBank/DDBJ databases">
        <authorList>
            <person name="Rising A."/>
            <person name="Reimegard J."/>
            <person name="Sonavane S."/>
            <person name="Akerstrom W."/>
            <person name="Nylinder S."/>
            <person name="Hedman E."/>
            <person name="Kallberg Y."/>
        </authorList>
    </citation>
    <scope>NUCLEOTIDE SEQUENCE [LARGE SCALE GENOMIC DNA]</scope>
</reference>
<dbReference type="GO" id="GO:0007076">
    <property type="term" value="P:mitotic chromosome condensation"/>
    <property type="evidence" value="ECO:0007669"/>
    <property type="project" value="TreeGrafter"/>
</dbReference>
<evidence type="ECO:0000256" key="8">
    <source>
        <dbReference type="PIRNR" id="PIRNR005719"/>
    </source>
</evidence>
<accession>A0AAV1YYA5</accession>
<evidence type="ECO:0000256" key="7">
    <source>
        <dbReference type="ARBA" id="ARBA00023242"/>
    </source>
</evidence>
<dbReference type="Proteomes" id="UP001497382">
    <property type="component" value="Unassembled WGS sequence"/>
</dbReference>
<evidence type="ECO:0000256" key="6">
    <source>
        <dbReference type="ARBA" id="ARBA00023067"/>
    </source>
</evidence>
<evidence type="ECO:0000256" key="2">
    <source>
        <dbReference type="ARBA" id="ARBA00006005"/>
    </source>
</evidence>
<dbReference type="InterPro" id="IPR027417">
    <property type="entry name" value="P-loop_NTPase"/>
</dbReference>
<dbReference type="Gene3D" id="1.10.287.1490">
    <property type="match status" value="1"/>
</dbReference>
<dbReference type="FunFam" id="1.20.1060.20:FF:000003">
    <property type="entry name" value="Structural maintenance of chromosomes 4"/>
    <property type="match status" value="1"/>
</dbReference>
<dbReference type="Pfam" id="PF06470">
    <property type="entry name" value="SMC_hinge"/>
    <property type="match status" value="1"/>
</dbReference>
<evidence type="ECO:0000256" key="5">
    <source>
        <dbReference type="ARBA" id="ARBA00023054"/>
    </source>
</evidence>